<dbReference type="EMBL" id="JAPFFF010000008">
    <property type="protein sequence ID" value="KAK8884380.1"/>
    <property type="molecule type" value="Genomic_DNA"/>
</dbReference>
<evidence type="ECO:0000256" key="1">
    <source>
        <dbReference type="SAM" id="Coils"/>
    </source>
</evidence>
<evidence type="ECO:0000313" key="3">
    <source>
        <dbReference type="Proteomes" id="UP001470230"/>
    </source>
</evidence>
<dbReference type="Proteomes" id="UP001470230">
    <property type="component" value="Unassembled WGS sequence"/>
</dbReference>
<gene>
    <name evidence="2" type="ORF">M9Y10_043490</name>
</gene>
<evidence type="ECO:0000313" key="2">
    <source>
        <dbReference type="EMBL" id="KAK8884380.1"/>
    </source>
</evidence>
<keyword evidence="3" id="KW-1185">Reference proteome</keyword>
<protein>
    <submittedName>
        <fullName evidence="2">Uncharacterized protein</fullName>
    </submittedName>
</protein>
<organism evidence="2 3">
    <name type="scientific">Tritrichomonas musculus</name>
    <dbReference type="NCBI Taxonomy" id="1915356"/>
    <lineage>
        <taxon>Eukaryota</taxon>
        <taxon>Metamonada</taxon>
        <taxon>Parabasalia</taxon>
        <taxon>Tritrichomonadida</taxon>
        <taxon>Tritrichomonadidae</taxon>
        <taxon>Tritrichomonas</taxon>
    </lineage>
</organism>
<keyword evidence="1" id="KW-0175">Coiled coil</keyword>
<sequence>MRNVPPRVPYEKLAFSQPIKIKTKHMNRAQQIGIEEDEYLKEMNQFYLDYHNYEQKRLYFMQLKHIQSIINQERIIKSTFNNMFLDQFNQRKNNALKILNEPIFDNSELEKDVIALESKVLKYQKALKQRSTPQYLFGDLYSYKSNSEKSLKNAAETNSNVNGSNYDNQNLNKYTSIESKVLQTQLQNDEKEIELQRRNVILNQKLKSINNELYLAQKTLQLYKTKRYKPNYYNNNEPDKPSSSSYISEIQEAIINQRKTYLQEKNNEILQMKEEMSIIEKQNQDVCNELENQIFKLTDKLNIVDQSSKELFQINEEIEFNKIHLLNLKNEFYDVSRKFKSQNEDIQKANQNIHDIKARIASNQVLLSEKEREINQKRKEIEQKKQNVDILEKELITMKKLVELKQKNIHFIQNRVESQMKGVNNIKNPIKRMLHLDSLGLKKNMVSSNKPFSIRRNENIIPNQM</sequence>
<reference evidence="2 3" key="1">
    <citation type="submission" date="2024-04" db="EMBL/GenBank/DDBJ databases">
        <title>Tritrichomonas musculus Genome.</title>
        <authorList>
            <person name="Alves-Ferreira E."/>
            <person name="Grigg M."/>
            <person name="Lorenzi H."/>
            <person name="Galac M."/>
        </authorList>
    </citation>
    <scope>NUCLEOTIDE SEQUENCE [LARGE SCALE GENOMIC DNA]</scope>
    <source>
        <strain evidence="2 3">EAF2021</strain>
    </source>
</reference>
<feature type="coiled-coil region" evidence="1">
    <location>
        <begin position="179"/>
        <end position="212"/>
    </location>
</feature>
<comment type="caution">
    <text evidence="2">The sequence shown here is derived from an EMBL/GenBank/DDBJ whole genome shotgun (WGS) entry which is preliminary data.</text>
</comment>
<proteinExistence type="predicted"/>
<feature type="coiled-coil region" evidence="1">
    <location>
        <begin position="262"/>
        <end position="289"/>
    </location>
</feature>
<name>A0ABR2JZU0_9EUKA</name>
<feature type="coiled-coil region" evidence="1">
    <location>
        <begin position="339"/>
        <end position="401"/>
    </location>
</feature>
<accession>A0ABR2JZU0</accession>